<keyword evidence="4 5" id="KW-0472">Membrane</keyword>
<evidence type="ECO:0000256" key="4">
    <source>
        <dbReference type="ARBA" id="ARBA00023136"/>
    </source>
</evidence>
<name>A0ABV2GFV2_9HYPH</name>
<protein>
    <submittedName>
        <fullName evidence="6">Protein-S-isoprenylcysteine O-methyltransferase Ste14</fullName>
    </submittedName>
</protein>
<keyword evidence="2 5" id="KW-0812">Transmembrane</keyword>
<reference evidence="6 7" key="1">
    <citation type="submission" date="2024-06" db="EMBL/GenBank/DDBJ databases">
        <title>Genomic Encyclopedia of Type Strains, Phase IV (KMG-IV): sequencing the most valuable type-strain genomes for metagenomic binning, comparative biology and taxonomic classification.</title>
        <authorList>
            <person name="Goeker M."/>
        </authorList>
    </citation>
    <scope>NUCLEOTIDE SEQUENCE [LARGE SCALE GENOMIC DNA]</scope>
    <source>
        <strain evidence="6 7">DSM 100022</strain>
    </source>
</reference>
<accession>A0ABV2GFV2</accession>
<keyword evidence="3 5" id="KW-1133">Transmembrane helix</keyword>
<feature type="transmembrane region" description="Helical" evidence="5">
    <location>
        <begin position="97"/>
        <end position="130"/>
    </location>
</feature>
<evidence type="ECO:0000313" key="6">
    <source>
        <dbReference type="EMBL" id="MET3577029.1"/>
    </source>
</evidence>
<keyword evidence="7" id="KW-1185">Reference proteome</keyword>
<dbReference type="Proteomes" id="UP001549204">
    <property type="component" value="Unassembled WGS sequence"/>
</dbReference>
<sequence length="165" mass="18177">MRRVSAIAGSALFFIAAPGMVAGLLPWLLTHRYRLPWSTLPGLVPVGWVLIVVATTLLLHAFARFALQGLGTPAPVAPTERLVVGGVYRHVRNPMYLAVLSIILGQALLFSSWALVAYAVIAAAAMVSFVKFHEEPTLARRYGVDYEAYRRAVPGWLPRLTPWRE</sequence>
<dbReference type="InterPro" id="IPR007318">
    <property type="entry name" value="Phopholipid_MeTrfase"/>
</dbReference>
<dbReference type="Gene3D" id="1.20.120.1630">
    <property type="match status" value="1"/>
</dbReference>
<comment type="caution">
    <text evidence="6">The sequence shown here is derived from an EMBL/GenBank/DDBJ whole genome shotgun (WGS) entry which is preliminary data.</text>
</comment>
<evidence type="ECO:0000256" key="3">
    <source>
        <dbReference type="ARBA" id="ARBA00022989"/>
    </source>
</evidence>
<gene>
    <name evidence="6" type="ORF">ABID19_000044</name>
</gene>
<organism evidence="6 7">
    <name type="scientific">Mesorhizobium robiniae</name>
    <dbReference type="NCBI Taxonomy" id="559315"/>
    <lineage>
        <taxon>Bacteria</taxon>
        <taxon>Pseudomonadati</taxon>
        <taxon>Pseudomonadota</taxon>
        <taxon>Alphaproteobacteria</taxon>
        <taxon>Hyphomicrobiales</taxon>
        <taxon>Phyllobacteriaceae</taxon>
        <taxon>Mesorhizobium</taxon>
    </lineage>
</organism>
<evidence type="ECO:0000313" key="7">
    <source>
        <dbReference type="Proteomes" id="UP001549204"/>
    </source>
</evidence>
<feature type="transmembrane region" description="Helical" evidence="5">
    <location>
        <begin position="47"/>
        <end position="67"/>
    </location>
</feature>
<comment type="subcellular location">
    <subcellularLocation>
        <location evidence="1">Endomembrane system</location>
        <topology evidence="1">Multi-pass membrane protein</topology>
    </subcellularLocation>
</comment>
<dbReference type="RefSeq" id="WP_354487071.1">
    <property type="nucleotide sequence ID" value="NZ_JBEPMC010000001.1"/>
</dbReference>
<dbReference type="Pfam" id="PF04191">
    <property type="entry name" value="PEMT"/>
    <property type="match status" value="1"/>
</dbReference>
<evidence type="ECO:0000256" key="5">
    <source>
        <dbReference type="SAM" id="Phobius"/>
    </source>
</evidence>
<proteinExistence type="predicted"/>
<dbReference type="EMBL" id="JBEPMC010000001">
    <property type="protein sequence ID" value="MET3577029.1"/>
    <property type="molecule type" value="Genomic_DNA"/>
</dbReference>
<evidence type="ECO:0000256" key="1">
    <source>
        <dbReference type="ARBA" id="ARBA00004127"/>
    </source>
</evidence>
<evidence type="ECO:0000256" key="2">
    <source>
        <dbReference type="ARBA" id="ARBA00022692"/>
    </source>
</evidence>